<dbReference type="Pfam" id="PF08869">
    <property type="entry name" value="XisI"/>
    <property type="match status" value="1"/>
</dbReference>
<dbReference type="InterPro" id="IPR014968">
    <property type="entry name" value="XisI"/>
</dbReference>
<organism evidence="1 2">
    <name type="scientific">Desmonostoc muscorum LEGE 12446</name>
    <dbReference type="NCBI Taxonomy" id="1828758"/>
    <lineage>
        <taxon>Bacteria</taxon>
        <taxon>Bacillati</taxon>
        <taxon>Cyanobacteriota</taxon>
        <taxon>Cyanophyceae</taxon>
        <taxon>Nostocales</taxon>
        <taxon>Nostocaceae</taxon>
        <taxon>Desmonostoc</taxon>
    </lineage>
</organism>
<evidence type="ECO:0000313" key="2">
    <source>
        <dbReference type="Proteomes" id="UP000622533"/>
    </source>
</evidence>
<protein>
    <submittedName>
        <fullName evidence="1">XisI protein</fullName>
    </submittedName>
</protein>
<dbReference type="AlphaFoldDB" id="A0A8J7DGF8"/>
<reference evidence="1" key="1">
    <citation type="submission" date="2020-10" db="EMBL/GenBank/DDBJ databases">
        <authorList>
            <person name="Castelo-Branco R."/>
            <person name="Eusebio N."/>
            <person name="Adriana R."/>
            <person name="Vieira A."/>
            <person name="Brugerolle De Fraissinette N."/>
            <person name="Rezende De Castro R."/>
            <person name="Schneider M.P."/>
            <person name="Vasconcelos V."/>
            <person name="Leao P.N."/>
        </authorList>
    </citation>
    <scope>NUCLEOTIDE SEQUENCE</scope>
    <source>
        <strain evidence="1">LEGE 12446</strain>
    </source>
</reference>
<sequence>MDKIKHYRQLIKQILTEHAQITNNTDTVNSQLIIDSENDHYQLAYVGWQGDKRVFGPVMHFDIQNGKIWIQYNGTEESVAERLVELGVPRSDIVIGFHSPFKRQFTSYAVE</sequence>
<comment type="caution">
    <text evidence="1">The sequence shown here is derived from an EMBL/GenBank/DDBJ whole genome shotgun (WGS) entry which is preliminary data.</text>
</comment>
<dbReference type="EMBL" id="JADEXS010000154">
    <property type="protein sequence ID" value="MBE9023384.1"/>
    <property type="molecule type" value="Genomic_DNA"/>
</dbReference>
<evidence type="ECO:0000313" key="1">
    <source>
        <dbReference type="EMBL" id="MBE9023384.1"/>
    </source>
</evidence>
<dbReference type="InterPro" id="IPR035943">
    <property type="entry name" value="XisI-like_sf"/>
</dbReference>
<keyword evidence="2" id="KW-1185">Reference proteome</keyword>
<dbReference type="CDD" id="cd16382">
    <property type="entry name" value="XisI-like"/>
    <property type="match status" value="1"/>
</dbReference>
<proteinExistence type="predicted"/>
<accession>A0A8J7DGF8</accession>
<name>A0A8J7DGF8_DESMC</name>
<dbReference type="Gene3D" id="3.30.310.110">
    <property type="entry name" value="XisI-like"/>
    <property type="match status" value="1"/>
</dbReference>
<gene>
    <name evidence="1" type="ORF">IQ276_13380</name>
</gene>
<dbReference type="Proteomes" id="UP000622533">
    <property type="component" value="Unassembled WGS sequence"/>
</dbReference>
<dbReference type="SUPFAM" id="SSF143847">
    <property type="entry name" value="XisI-like"/>
    <property type="match status" value="1"/>
</dbReference>
<dbReference type="RefSeq" id="WP_190875517.1">
    <property type="nucleotide sequence ID" value="NZ_JADEXS020000001.1"/>
</dbReference>